<sequence length="227" mass="23846">MHRLVLWIAGVVAATATMVGPLAAAAHEGFVAHMWAHLLAGMLAPLLLVLSAPVTLALRTLEVVPARRVSRVLRSGPARFVAHPITAAALNVGGLWLLYATPLFAWMQASMLVHVAVHVHLLAAGFLFTAAVVGIGPRPHPPSRVLVAVVLMLAMAAHGILAKHLWASPPALVDPADARAGAELMYTAGAWIEAAIAALFCAQWYRASGRRLRRTSPAPAASPVPTP</sequence>
<keyword evidence="5 6" id="KW-0472">Membrane</keyword>
<dbReference type="Proteomes" id="UP001501599">
    <property type="component" value="Unassembled WGS sequence"/>
</dbReference>
<dbReference type="EMBL" id="BAAAQT010000001">
    <property type="protein sequence ID" value="GAA2170348.1"/>
    <property type="molecule type" value="Genomic_DNA"/>
</dbReference>
<dbReference type="InterPro" id="IPR019108">
    <property type="entry name" value="Caa3_assmbl_CtaG-rel"/>
</dbReference>
<organism evidence="7 8">
    <name type="scientific">Agrococcus versicolor</name>
    <dbReference type="NCBI Taxonomy" id="501482"/>
    <lineage>
        <taxon>Bacteria</taxon>
        <taxon>Bacillati</taxon>
        <taxon>Actinomycetota</taxon>
        <taxon>Actinomycetes</taxon>
        <taxon>Micrococcales</taxon>
        <taxon>Microbacteriaceae</taxon>
        <taxon>Agrococcus</taxon>
    </lineage>
</organism>
<comment type="caution">
    <text evidence="7">The sequence shown here is derived from an EMBL/GenBank/DDBJ whole genome shotgun (WGS) entry which is preliminary data.</text>
</comment>
<feature type="transmembrane region" description="Helical" evidence="6">
    <location>
        <begin position="80"/>
        <end position="99"/>
    </location>
</feature>
<evidence type="ECO:0000313" key="8">
    <source>
        <dbReference type="Proteomes" id="UP001501599"/>
    </source>
</evidence>
<keyword evidence="3 6" id="KW-0812">Transmembrane</keyword>
<protein>
    <submittedName>
        <fullName evidence="7">Cytochrome c oxidase assembly protein</fullName>
    </submittedName>
</protein>
<feature type="transmembrane region" description="Helical" evidence="6">
    <location>
        <begin position="145"/>
        <end position="166"/>
    </location>
</feature>
<evidence type="ECO:0000256" key="4">
    <source>
        <dbReference type="ARBA" id="ARBA00022989"/>
    </source>
</evidence>
<evidence type="ECO:0000256" key="2">
    <source>
        <dbReference type="ARBA" id="ARBA00022475"/>
    </source>
</evidence>
<evidence type="ECO:0000256" key="6">
    <source>
        <dbReference type="SAM" id="Phobius"/>
    </source>
</evidence>
<feature type="transmembrane region" description="Helical" evidence="6">
    <location>
        <begin position="186"/>
        <end position="205"/>
    </location>
</feature>
<accession>A0ABN3AID4</accession>
<proteinExistence type="predicted"/>
<comment type="subcellular location">
    <subcellularLocation>
        <location evidence="1">Cell membrane</location>
        <topology evidence="1">Multi-pass membrane protein</topology>
    </subcellularLocation>
</comment>
<evidence type="ECO:0000313" key="7">
    <source>
        <dbReference type="EMBL" id="GAA2170348.1"/>
    </source>
</evidence>
<keyword evidence="8" id="KW-1185">Reference proteome</keyword>
<gene>
    <name evidence="7" type="ORF">GCM10009846_00380</name>
</gene>
<feature type="transmembrane region" description="Helical" evidence="6">
    <location>
        <begin position="111"/>
        <end position="133"/>
    </location>
</feature>
<evidence type="ECO:0000256" key="1">
    <source>
        <dbReference type="ARBA" id="ARBA00004651"/>
    </source>
</evidence>
<keyword evidence="4 6" id="KW-1133">Transmembrane helix</keyword>
<feature type="transmembrane region" description="Helical" evidence="6">
    <location>
        <begin position="35"/>
        <end position="59"/>
    </location>
</feature>
<evidence type="ECO:0000256" key="5">
    <source>
        <dbReference type="ARBA" id="ARBA00023136"/>
    </source>
</evidence>
<name>A0ABN3AID4_9MICO</name>
<keyword evidence="2" id="KW-1003">Cell membrane</keyword>
<dbReference type="Pfam" id="PF09678">
    <property type="entry name" value="Caa3_CtaG"/>
    <property type="match status" value="1"/>
</dbReference>
<reference evidence="7 8" key="1">
    <citation type="journal article" date="2019" name="Int. J. Syst. Evol. Microbiol.">
        <title>The Global Catalogue of Microorganisms (GCM) 10K type strain sequencing project: providing services to taxonomists for standard genome sequencing and annotation.</title>
        <authorList>
            <consortium name="The Broad Institute Genomics Platform"/>
            <consortium name="The Broad Institute Genome Sequencing Center for Infectious Disease"/>
            <person name="Wu L."/>
            <person name="Ma J."/>
        </authorList>
    </citation>
    <scope>NUCLEOTIDE SEQUENCE [LARGE SCALE GENOMIC DNA]</scope>
    <source>
        <strain evidence="7 8">JCM 16026</strain>
    </source>
</reference>
<evidence type="ECO:0000256" key="3">
    <source>
        <dbReference type="ARBA" id="ARBA00022692"/>
    </source>
</evidence>